<evidence type="ECO:0000313" key="3">
    <source>
        <dbReference type="EMBL" id="QQO74617.1"/>
    </source>
</evidence>
<accession>A0A7T8DV24</accession>
<evidence type="ECO:0000256" key="1">
    <source>
        <dbReference type="SAM" id="SignalP"/>
    </source>
</evidence>
<evidence type="ECO:0000259" key="2">
    <source>
        <dbReference type="Pfam" id="PF07127"/>
    </source>
</evidence>
<protein>
    <submittedName>
        <fullName evidence="3">Nodule-specific cysteine-rich peptide G01</fullName>
    </submittedName>
</protein>
<organism evidence="3">
    <name type="scientific">Pisum sativum</name>
    <name type="common">Garden pea</name>
    <name type="synonym">Lathyrus oleraceus</name>
    <dbReference type="NCBI Taxonomy" id="3888"/>
    <lineage>
        <taxon>Eukaryota</taxon>
        <taxon>Viridiplantae</taxon>
        <taxon>Streptophyta</taxon>
        <taxon>Embryophyta</taxon>
        <taxon>Tracheophyta</taxon>
        <taxon>Spermatophyta</taxon>
        <taxon>Magnoliopsida</taxon>
        <taxon>eudicotyledons</taxon>
        <taxon>Gunneridae</taxon>
        <taxon>Pentapetalae</taxon>
        <taxon>rosids</taxon>
        <taxon>fabids</taxon>
        <taxon>Fabales</taxon>
        <taxon>Fabaceae</taxon>
        <taxon>Papilionoideae</taxon>
        <taxon>50 kb inversion clade</taxon>
        <taxon>NPAAA clade</taxon>
        <taxon>Hologalegina</taxon>
        <taxon>IRL clade</taxon>
        <taxon>Fabeae</taxon>
        <taxon>Lathyrus</taxon>
    </lineage>
</organism>
<dbReference type="InterPro" id="IPR009810">
    <property type="entry name" value="Nodulin_late_dom"/>
</dbReference>
<name>A0A7T8DV24_PEA</name>
<sequence>MDKTYMCVYAILLFISLFVIAKNVDALQCETDADCPQIPNLHPIVYRCLNNNCILDRGDLNDRV</sequence>
<dbReference type="Pfam" id="PF07127">
    <property type="entry name" value="Nodulin_late"/>
    <property type="match status" value="1"/>
</dbReference>
<feature type="domain" description="Late nodulin" evidence="2">
    <location>
        <begin position="1"/>
        <end position="53"/>
    </location>
</feature>
<dbReference type="AlphaFoldDB" id="A0A7T8DV24"/>
<reference evidence="3" key="1">
    <citation type="journal article" date="2020" name="Mol. Cell">
        <title>Proteome analysis reveals a significant host-specific response in Rhizobium leguminosarum bv viciae endosymbiotic cells.</title>
        <authorList>
            <person name="Duran D."/>
            <person name="Albareda M."/>
            <person name="Marina A."/>
            <person name="Garcia C."/>
            <person name="Ruiz-Argueso T."/>
            <person name="Palacios J."/>
        </authorList>
    </citation>
    <scope>NUCLEOTIDE SEQUENCE</scope>
    <source>
        <tissue evidence="3">Root nodules</tissue>
    </source>
</reference>
<proteinExistence type="evidence at transcript level"/>
<dbReference type="GO" id="GO:0046872">
    <property type="term" value="F:metal ion binding"/>
    <property type="evidence" value="ECO:0007669"/>
    <property type="project" value="InterPro"/>
</dbReference>
<feature type="signal peptide" evidence="1">
    <location>
        <begin position="1"/>
        <end position="26"/>
    </location>
</feature>
<keyword evidence="1" id="KW-0732">Signal</keyword>
<feature type="chain" id="PRO_5030538193" evidence="1">
    <location>
        <begin position="27"/>
        <end position="64"/>
    </location>
</feature>
<dbReference type="EMBL" id="MT371099">
    <property type="protein sequence ID" value="QQO74617.1"/>
    <property type="molecule type" value="mRNA"/>
</dbReference>